<proteinExistence type="predicted"/>
<organism evidence="1">
    <name type="scientific">Edafosvirus sp</name>
    <dbReference type="NCBI Taxonomy" id="2487765"/>
    <lineage>
        <taxon>Viruses</taxon>
        <taxon>Varidnaviria</taxon>
        <taxon>Bamfordvirae</taxon>
        <taxon>Nucleocytoviricota</taxon>
        <taxon>Megaviricetes</taxon>
        <taxon>Imitervirales</taxon>
        <taxon>Mimiviridae</taxon>
        <taxon>Klosneuvirinae</taxon>
    </lineage>
</organism>
<name>A0A3G4ZVU4_9VIRU</name>
<sequence>MPKYINIKNFNDLYGNMTDKLEFQIYEADNINMVYRHLFLNSSYNNTMAGFVEAYRTTFDEHFLSIRYSNDQNYTKKTFFEHYNIPKERIEQLCSVYDVYNDDIETKNKMKDELTDKEVEAFLIFLNQFWDGKIFGKIELLTDTIIKLPTR</sequence>
<reference evidence="1" key="1">
    <citation type="submission" date="2018-10" db="EMBL/GenBank/DDBJ databases">
        <title>Hidden diversity of soil giant viruses.</title>
        <authorList>
            <person name="Schulz F."/>
            <person name="Alteio L."/>
            <person name="Goudeau D."/>
            <person name="Ryan E.M."/>
            <person name="Malmstrom R.R."/>
            <person name="Blanchard J."/>
            <person name="Woyke T."/>
        </authorList>
    </citation>
    <scope>NUCLEOTIDE SEQUENCE</scope>
    <source>
        <strain evidence="1">EDV1</strain>
    </source>
</reference>
<gene>
    <name evidence="1" type="ORF">Edafosvirus1_74</name>
</gene>
<evidence type="ECO:0000313" key="1">
    <source>
        <dbReference type="EMBL" id="AYV77743.1"/>
    </source>
</evidence>
<dbReference type="EMBL" id="MK072066">
    <property type="protein sequence ID" value="AYV77743.1"/>
    <property type="molecule type" value="Genomic_DNA"/>
</dbReference>
<protein>
    <submittedName>
        <fullName evidence="1">Uncharacterized protein</fullName>
    </submittedName>
</protein>
<accession>A0A3G4ZVU4</accession>